<organism evidence="1 2">
    <name type="scientific">Mucor plumbeus</name>
    <dbReference type="NCBI Taxonomy" id="97098"/>
    <lineage>
        <taxon>Eukaryota</taxon>
        <taxon>Fungi</taxon>
        <taxon>Fungi incertae sedis</taxon>
        <taxon>Mucoromycota</taxon>
        <taxon>Mucoromycotina</taxon>
        <taxon>Mucoromycetes</taxon>
        <taxon>Mucorales</taxon>
        <taxon>Mucorineae</taxon>
        <taxon>Mucoraceae</taxon>
        <taxon>Mucor</taxon>
    </lineage>
</organism>
<gene>
    <name evidence="1" type="ORF">INT46_007160</name>
</gene>
<dbReference type="OrthoDB" id="2287672at2759"/>
<name>A0A8H7QD82_9FUNG</name>
<evidence type="ECO:0000313" key="1">
    <source>
        <dbReference type="EMBL" id="KAG2189675.1"/>
    </source>
</evidence>
<keyword evidence="2" id="KW-1185">Reference proteome</keyword>
<dbReference type="Proteomes" id="UP000650833">
    <property type="component" value="Unassembled WGS sequence"/>
</dbReference>
<comment type="caution">
    <text evidence="1">The sequence shown here is derived from an EMBL/GenBank/DDBJ whole genome shotgun (WGS) entry which is preliminary data.</text>
</comment>
<dbReference type="AlphaFoldDB" id="A0A8H7QD82"/>
<sequence length="128" mass="14378">MTDSAVSTYPLVESILYEDDDLKGEILASKDMAISQQALTSASVLFSFRKVLFGDRVNAYKVIQTQISSLVEFRPLSVYDDDKNDGSLLLEAKFEQVEDAYKALTAGVVYKFTIRQGNLMRWNMCSSL</sequence>
<protein>
    <submittedName>
        <fullName evidence="1">Uncharacterized protein</fullName>
    </submittedName>
</protein>
<evidence type="ECO:0000313" key="2">
    <source>
        <dbReference type="Proteomes" id="UP000650833"/>
    </source>
</evidence>
<proteinExistence type="predicted"/>
<accession>A0A8H7QD82</accession>
<reference evidence="1" key="1">
    <citation type="submission" date="2020-12" db="EMBL/GenBank/DDBJ databases">
        <title>Metabolic potential, ecology and presence of endohyphal bacteria is reflected in genomic diversity of Mucoromycotina.</title>
        <authorList>
            <person name="Muszewska A."/>
            <person name="Okrasinska A."/>
            <person name="Steczkiewicz K."/>
            <person name="Drgas O."/>
            <person name="Orlowska M."/>
            <person name="Perlinska-Lenart U."/>
            <person name="Aleksandrzak-Piekarczyk T."/>
            <person name="Szatraj K."/>
            <person name="Zielenkiewicz U."/>
            <person name="Pilsyk S."/>
            <person name="Malc E."/>
            <person name="Mieczkowski P."/>
            <person name="Kruszewska J.S."/>
            <person name="Biernat P."/>
            <person name="Pawlowska J."/>
        </authorList>
    </citation>
    <scope>NUCLEOTIDE SEQUENCE</scope>
    <source>
        <strain evidence="1">CBS 226.32</strain>
    </source>
</reference>
<dbReference type="EMBL" id="JAEPRC010001274">
    <property type="protein sequence ID" value="KAG2189675.1"/>
    <property type="molecule type" value="Genomic_DNA"/>
</dbReference>